<accession>A0AAP0KC08</accession>
<dbReference type="Proteomes" id="UP001419268">
    <property type="component" value="Unassembled WGS sequence"/>
</dbReference>
<evidence type="ECO:0000313" key="2">
    <source>
        <dbReference type="Proteomes" id="UP001419268"/>
    </source>
</evidence>
<comment type="caution">
    <text evidence="1">The sequence shown here is derived from an EMBL/GenBank/DDBJ whole genome shotgun (WGS) entry which is preliminary data.</text>
</comment>
<protein>
    <submittedName>
        <fullName evidence="1">Uncharacterized protein</fullName>
    </submittedName>
</protein>
<organism evidence="1 2">
    <name type="scientific">Stephania cephalantha</name>
    <dbReference type="NCBI Taxonomy" id="152367"/>
    <lineage>
        <taxon>Eukaryota</taxon>
        <taxon>Viridiplantae</taxon>
        <taxon>Streptophyta</taxon>
        <taxon>Embryophyta</taxon>
        <taxon>Tracheophyta</taxon>
        <taxon>Spermatophyta</taxon>
        <taxon>Magnoliopsida</taxon>
        <taxon>Ranunculales</taxon>
        <taxon>Menispermaceae</taxon>
        <taxon>Menispermoideae</taxon>
        <taxon>Cissampelideae</taxon>
        <taxon>Stephania</taxon>
    </lineage>
</organism>
<evidence type="ECO:0000313" key="1">
    <source>
        <dbReference type="EMBL" id="KAK9148848.1"/>
    </source>
</evidence>
<dbReference type="EMBL" id="JBBNAG010000003">
    <property type="protein sequence ID" value="KAK9148848.1"/>
    <property type="molecule type" value="Genomic_DNA"/>
</dbReference>
<proteinExistence type="predicted"/>
<dbReference type="AlphaFoldDB" id="A0AAP0KC08"/>
<reference evidence="1 2" key="1">
    <citation type="submission" date="2024-01" db="EMBL/GenBank/DDBJ databases">
        <title>Genome assemblies of Stephania.</title>
        <authorList>
            <person name="Yang L."/>
        </authorList>
    </citation>
    <scope>NUCLEOTIDE SEQUENCE [LARGE SCALE GENOMIC DNA]</scope>
    <source>
        <strain evidence="1">JXDWG</strain>
        <tissue evidence="1">Leaf</tissue>
    </source>
</reference>
<name>A0AAP0KC08_9MAGN</name>
<gene>
    <name evidence="1" type="ORF">Scep_007605</name>
</gene>
<sequence length="89" mass="9653">MNLVAIGNTPIFAVSVSTTATVSSVTTKLVSKYDSDDDSISADHVNDVDIRDAYKEMNLSLFVGGKLQILRRAGGRRLLATTSDLERLH</sequence>
<keyword evidence="2" id="KW-1185">Reference proteome</keyword>